<name>A0A386ZQB0_9NOCA</name>
<keyword evidence="10" id="KW-1185">Reference proteome</keyword>
<evidence type="ECO:0000256" key="4">
    <source>
        <dbReference type="ARBA" id="ARBA00022692"/>
    </source>
</evidence>
<dbReference type="GO" id="GO:0016758">
    <property type="term" value="F:hexosyltransferase activity"/>
    <property type="evidence" value="ECO:0007669"/>
    <property type="project" value="InterPro"/>
</dbReference>
<keyword evidence="2" id="KW-1003">Cell membrane</keyword>
<dbReference type="EMBL" id="CP032568">
    <property type="protein sequence ID" value="AYF78899.1"/>
    <property type="molecule type" value="Genomic_DNA"/>
</dbReference>
<dbReference type="InterPro" id="IPR018584">
    <property type="entry name" value="GT87"/>
</dbReference>
<proteinExistence type="inferred from homology"/>
<keyword evidence="5 8" id="KW-1133">Transmembrane helix</keyword>
<comment type="subcellular location">
    <subcellularLocation>
        <location evidence="1">Cell membrane</location>
        <topology evidence="1">Multi-pass membrane protein</topology>
    </subcellularLocation>
</comment>
<feature type="transmembrane region" description="Helical" evidence="8">
    <location>
        <begin position="242"/>
        <end position="263"/>
    </location>
</feature>
<organism evidence="9 10">
    <name type="scientific">Nocardia yunnanensis</name>
    <dbReference type="NCBI Taxonomy" id="2382165"/>
    <lineage>
        <taxon>Bacteria</taxon>
        <taxon>Bacillati</taxon>
        <taxon>Actinomycetota</taxon>
        <taxon>Actinomycetes</taxon>
        <taxon>Mycobacteriales</taxon>
        <taxon>Nocardiaceae</taxon>
        <taxon>Nocardia</taxon>
    </lineage>
</organism>
<feature type="transmembrane region" description="Helical" evidence="8">
    <location>
        <begin position="311"/>
        <end position="330"/>
    </location>
</feature>
<dbReference type="Pfam" id="PF09594">
    <property type="entry name" value="GT87"/>
    <property type="match status" value="1"/>
</dbReference>
<keyword evidence="3" id="KW-0808">Transferase</keyword>
<feature type="transmembrane region" description="Helical" evidence="8">
    <location>
        <begin position="350"/>
        <end position="370"/>
    </location>
</feature>
<feature type="transmembrane region" description="Helical" evidence="8">
    <location>
        <begin position="179"/>
        <end position="198"/>
    </location>
</feature>
<keyword evidence="6 8" id="KW-0472">Membrane</keyword>
<evidence type="ECO:0000256" key="5">
    <source>
        <dbReference type="ARBA" id="ARBA00022989"/>
    </source>
</evidence>
<feature type="transmembrane region" description="Helical" evidence="8">
    <location>
        <begin position="153"/>
        <end position="173"/>
    </location>
</feature>
<evidence type="ECO:0000256" key="3">
    <source>
        <dbReference type="ARBA" id="ARBA00022679"/>
    </source>
</evidence>
<feature type="transmembrane region" description="Helical" evidence="8">
    <location>
        <begin position="75"/>
        <end position="92"/>
    </location>
</feature>
<evidence type="ECO:0000256" key="8">
    <source>
        <dbReference type="SAM" id="Phobius"/>
    </source>
</evidence>
<protein>
    <submittedName>
        <fullName evidence="9">DUF2029 domain-containing protein</fullName>
    </submittedName>
</protein>
<reference evidence="9 10" key="1">
    <citation type="submission" date="2018-09" db="EMBL/GenBank/DDBJ databases">
        <title>Nocardia yunnanensis sp. nov., an actinomycete isolated from a soil sample.</title>
        <authorList>
            <person name="Zhang J."/>
        </authorList>
    </citation>
    <scope>NUCLEOTIDE SEQUENCE [LARGE SCALE GENOMIC DNA]</scope>
    <source>
        <strain evidence="9 10">CFHS0054</strain>
    </source>
</reference>
<dbReference type="KEGG" id="nyu:D7D52_10355"/>
<feature type="transmembrane region" description="Helical" evidence="8">
    <location>
        <begin position="99"/>
        <end position="118"/>
    </location>
</feature>
<evidence type="ECO:0000313" key="9">
    <source>
        <dbReference type="EMBL" id="AYF78899.1"/>
    </source>
</evidence>
<feature type="transmembrane region" description="Helical" evidence="8">
    <location>
        <begin position="51"/>
        <end position="69"/>
    </location>
</feature>
<dbReference type="OrthoDB" id="9774600at2"/>
<sequence>MVLIFTTVDPWLDQVGFLVGGFDVHVYRDGAWKIYNHHPLYTETTHRGLSYTYTPFSTLIFLPILAIPFEAVTNTWLVLNICVLYACVLLCWKVLGYRLTWRLAGLSVLLAATCMFLDPVRTTLYYGQINLVLMALILWDFSRPEHSRLRGIGTGLAAGIKLVPLYFVAQFLVLRQWRAAVTASAVFALTILVAGAALPSDSRQYWTKTFFQSDRIAPDTQPANQSLRGTVAHLTGHQVPQWLWLLLAVPIAIGGLLLAAALYNRGEKLLTVTVAGLTSCVVSPFSWNHHWVWFLPLFVYLVHRAQSNPRWWSAAGFLYLATGAWAYHWTDTWVVVGWFLFPPSWPISQILLNCYVIVYAVIVGCVLYQLRRRRALSTA</sequence>
<evidence type="ECO:0000256" key="1">
    <source>
        <dbReference type="ARBA" id="ARBA00004651"/>
    </source>
</evidence>
<dbReference type="AlphaFoldDB" id="A0A386ZQB0"/>
<dbReference type="Proteomes" id="UP000267164">
    <property type="component" value="Chromosome"/>
</dbReference>
<gene>
    <name evidence="9" type="ORF">D7D52_10355</name>
</gene>
<evidence type="ECO:0000256" key="6">
    <source>
        <dbReference type="ARBA" id="ARBA00023136"/>
    </source>
</evidence>
<evidence type="ECO:0000256" key="7">
    <source>
        <dbReference type="ARBA" id="ARBA00024033"/>
    </source>
</evidence>
<evidence type="ECO:0000256" key="2">
    <source>
        <dbReference type="ARBA" id="ARBA00022475"/>
    </source>
</evidence>
<dbReference type="GO" id="GO:0005886">
    <property type="term" value="C:plasma membrane"/>
    <property type="evidence" value="ECO:0007669"/>
    <property type="project" value="UniProtKB-SubCell"/>
</dbReference>
<evidence type="ECO:0000313" key="10">
    <source>
        <dbReference type="Proteomes" id="UP000267164"/>
    </source>
</evidence>
<comment type="similarity">
    <text evidence="7">Belongs to the glycosyltransferase 87 family.</text>
</comment>
<accession>A0A386ZQB0</accession>
<keyword evidence="4 8" id="KW-0812">Transmembrane</keyword>